<keyword evidence="2" id="KW-0472">Membrane</keyword>
<name>A0A1Y5T7V5_9RHOB</name>
<dbReference type="PANTHER" id="PTHR12558">
    <property type="entry name" value="CELL DIVISION CYCLE 16,23,27"/>
    <property type="match status" value="1"/>
</dbReference>
<keyword evidence="4" id="KW-1185">Reference proteome</keyword>
<dbReference type="OrthoDB" id="7845632at2"/>
<dbReference type="Gene3D" id="1.25.40.10">
    <property type="entry name" value="Tetratricopeptide repeat domain"/>
    <property type="match status" value="1"/>
</dbReference>
<feature type="repeat" description="TPR" evidence="1">
    <location>
        <begin position="311"/>
        <end position="344"/>
    </location>
</feature>
<feature type="repeat" description="TPR" evidence="1">
    <location>
        <begin position="277"/>
        <end position="310"/>
    </location>
</feature>
<sequence>MPENQFVEITYGDLVLTAPAEPRKNRRQQFVDWLVFLRSTIINSVVIGSIVAVLAVTAIELLRRPVIIEEIGLPRKLSDMGYSGSVAAHRLWDAVQTIQDNSGTLKPQTSLMTASRQLDVVEPGTGISLQGLTQMLRELLGLKQTRIAGEIICLDSDCASRSLALRLRVITDQGMQIVSAGEIGGQSVDEYFIASALKLLEKIDPYVVAAYYYDNPADREKSLQIARQLVDIDHKHAAWGANMIANMEYRNGNIDASVRWYETSTALANSHGMHGFALPWYGWGVSLGRLERHKEAIEKFERAATENPELASVWLGWGASLAKLGQHEQAIGKYEKATQLDSGLASAWLGWGVSLARLGQLEDAKGKYQHWTEIVSGGNIPSKTEGLELGRKMLFRDIL</sequence>
<keyword evidence="2" id="KW-1133">Transmembrane helix</keyword>
<dbReference type="PANTHER" id="PTHR12558:SF13">
    <property type="entry name" value="CELL DIVISION CYCLE PROTEIN 27 HOMOLOG"/>
    <property type="match status" value="1"/>
</dbReference>
<keyword evidence="2" id="KW-0812">Transmembrane</keyword>
<reference evidence="3 4" key="1">
    <citation type="submission" date="2017-03" db="EMBL/GenBank/DDBJ databases">
        <authorList>
            <person name="Afonso C.L."/>
            <person name="Miller P.J."/>
            <person name="Scott M.A."/>
            <person name="Spackman E."/>
            <person name="Goraichik I."/>
            <person name="Dimitrov K.M."/>
            <person name="Suarez D.L."/>
            <person name="Swayne D.E."/>
        </authorList>
    </citation>
    <scope>NUCLEOTIDE SEQUENCE [LARGE SCALE GENOMIC DNA]</scope>
    <source>
        <strain evidence="3 4">CECT 8287</strain>
    </source>
</reference>
<dbReference type="SUPFAM" id="SSF48452">
    <property type="entry name" value="TPR-like"/>
    <property type="match status" value="1"/>
</dbReference>
<dbReference type="Proteomes" id="UP000193827">
    <property type="component" value="Unassembled WGS sequence"/>
</dbReference>
<organism evidence="3 4">
    <name type="scientific">Roseovarius litorisediminis</name>
    <dbReference type="NCBI Taxonomy" id="1312363"/>
    <lineage>
        <taxon>Bacteria</taxon>
        <taxon>Pseudomonadati</taxon>
        <taxon>Pseudomonadota</taxon>
        <taxon>Alphaproteobacteria</taxon>
        <taxon>Rhodobacterales</taxon>
        <taxon>Roseobacteraceae</taxon>
        <taxon>Roseovarius</taxon>
    </lineage>
</organism>
<evidence type="ECO:0000313" key="4">
    <source>
        <dbReference type="Proteomes" id="UP000193827"/>
    </source>
</evidence>
<gene>
    <name evidence="3" type="ORF">PEL8287_03118</name>
</gene>
<dbReference type="InterPro" id="IPR019734">
    <property type="entry name" value="TPR_rpt"/>
</dbReference>
<accession>A0A1Y5T7V5</accession>
<protein>
    <submittedName>
        <fullName evidence="3">Tetratricopeptide repeat protein</fullName>
    </submittedName>
</protein>
<proteinExistence type="predicted"/>
<evidence type="ECO:0000256" key="1">
    <source>
        <dbReference type="PROSITE-ProRule" id="PRU00339"/>
    </source>
</evidence>
<dbReference type="SMART" id="SM00028">
    <property type="entry name" value="TPR"/>
    <property type="match status" value="4"/>
</dbReference>
<evidence type="ECO:0000313" key="3">
    <source>
        <dbReference type="EMBL" id="SLN57843.1"/>
    </source>
</evidence>
<dbReference type="EMBL" id="FWFL01000008">
    <property type="protein sequence ID" value="SLN57843.1"/>
    <property type="molecule type" value="Genomic_DNA"/>
</dbReference>
<dbReference type="InterPro" id="IPR011990">
    <property type="entry name" value="TPR-like_helical_dom_sf"/>
</dbReference>
<evidence type="ECO:0000256" key="2">
    <source>
        <dbReference type="SAM" id="Phobius"/>
    </source>
</evidence>
<keyword evidence="1" id="KW-0802">TPR repeat</keyword>
<dbReference type="RefSeq" id="WP_085893328.1">
    <property type="nucleotide sequence ID" value="NZ_FWFL01000008.1"/>
</dbReference>
<feature type="transmembrane region" description="Helical" evidence="2">
    <location>
        <begin position="33"/>
        <end position="59"/>
    </location>
</feature>
<dbReference type="PROSITE" id="PS50005">
    <property type="entry name" value="TPR"/>
    <property type="match status" value="2"/>
</dbReference>
<dbReference type="AlphaFoldDB" id="A0A1Y5T7V5"/>